<feature type="binding site" evidence="8">
    <location>
        <begin position="298"/>
        <end position="301"/>
    </location>
    <ligand>
        <name>NAD(+)</name>
        <dbReference type="ChEBI" id="CHEBI:57540"/>
    </ligand>
</feature>
<dbReference type="EC" id="1.4.1.1" evidence="2 5"/>
<evidence type="ECO:0000313" key="11">
    <source>
        <dbReference type="EMBL" id="RVU40827.1"/>
    </source>
</evidence>
<comment type="catalytic activity">
    <reaction evidence="5">
        <text>L-alanine + NAD(+) + H2O = pyruvate + NH4(+) + NADH + H(+)</text>
        <dbReference type="Rhea" id="RHEA:18405"/>
        <dbReference type="ChEBI" id="CHEBI:15361"/>
        <dbReference type="ChEBI" id="CHEBI:15377"/>
        <dbReference type="ChEBI" id="CHEBI:15378"/>
        <dbReference type="ChEBI" id="CHEBI:28938"/>
        <dbReference type="ChEBI" id="CHEBI:57540"/>
        <dbReference type="ChEBI" id="CHEBI:57945"/>
        <dbReference type="ChEBI" id="CHEBI:57972"/>
        <dbReference type="EC" id="1.4.1.1"/>
    </reaction>
</comment>
<dbReference type="GO" id="GO:0000166">
    <property type="term" value="F:nucleotide binding"/>
    <property type="evidence" value="ECO:0007669"/>
    <property type="project" value="UniProtKB-KW"/>
</dbReference>
<dbReference type="GO" id="GO:0042853">
    <property type="term" value="P:L-alanine catabolic process"/>
    <property type="evidence" value="ECO:0007669"/>
    <property type="project" value="InterPro"/>
</dbReference>
<dbReference type="GO" id="GO:0000286">
    <property type="term" value="F:alanine dehydrogenase activity"/>
    <property type="evidence" value="ECO:0007669"/>
    <property type="project" value="UniProtKB-UniRule"/>
</dbReference>
<dbReference type="InterPro" id="IPR008141">
    <property type="entry name" value="Ala_DH"/>
</dbReference>
<keyword evidence="8" id="KW-0547">Nucleotide-binding</keyword>
<feature type="active site" description="Proton donor/acceptor" evidence="6">
    <location>
        <position position="270"/>
    </location>
</feature>
<dbReference type="InterPro" id="IPR007886">
    <property type="entry name" value="AlaDH/PNT_N"/>
</dbReference>
<dbReference type="PANTHER" id="PTHR42795">
    <property type="entry name" value="ALANINE DEHYDROGENASE"/>
    <property type="match status" value="1"/>
</dbReference>
<proteinExistence type="inferred from homology"/>
<dbReference type="SMART" id="SM01002">
    <property type="entry name" value="AlaDh_PNT_C"/>
    <property type="match status" value="1"/>
</dbReference>
<comment type="similarity">
    <text evidence="1 5">Belongs to the AlaDH/PNT family.</text>
</comment>
<evidence type="ECO:0000256" key="3">
    <source>
        <dbReference type="ARBA" id="ARBA00023002"/>
    </source>
</evidence>
<dbReference type="InterPro" id="IPR008143">
    <property type="entry name" value="Ala_DH/PNT_CS2"/>
</dbReference>
<dbReference type="RefSeq" id="WP_127697838.1">
    <property type="nucleotide sequence ID" value="NZ_SACS01000003.1"/>
</dbReference>
<dbReference type="SUPFAM" id="SSF51735">
    <property type="entry name" value="NAD(P)-binding Rossmann-fold domains"/>
    <property type="match status" value="1"/>
</dbReference>
<keyword evidence="12" id="KW-1185">Reference proteome</keyword>
<dbReference type="NCBIfam" id="TIGR00518">
    <property type="entry name" value="alaDH"/>
    <property type="match status" value="1"/>
</dbReference>
<evidence type="ECO:0000259" key="9">
    <source>
        <dbReference type="SMART" id="SM01002"/>
    </source>
</evidence>
<evidence type="ECO:0000256" key="1">
    <source>
        <dbReference type="ARBA" id="ARBA00005689"/>
    </source>
</evidence>
<dbReference type="Pfam" id="PF05222">
    <property type="entry name" value="AlaDh_PNT_N"/>
    <property type="match status" value="1"/>
</dbReference>
<sequence>MIIGVPKEIKNHEYRVGMTPASVRELVAHGHTVFVEHNAGNGIGFGDADYTTAGATVLATAAEVFAKADMIVKVKEPQAVERAMLREGQILFTYLHLAPDLPQTEDLIKSKAICIAYETVTDNRGGLPLLAPMSEVAGRMSIQAGARALEKSCAGRGMLLGGVPGVEPAKVVVIGGGMVGTNAAQMAVGLGADVVVLDRSVDVLRRINAQFNGAVKAIYSTADALEKHILEADLVIGGVLIPGAAAPKLVTREHVRKMKAGSAIVDVAIDQGGCVETSYATTHADPTFIVDDVVHYCVANMPGAVPLTSTFALNNATLPFIIKLANKGYKAALLEDQHLMNGLNVIGGKVVNQHVAEALNLPFVDPRLALNAN</sequence>
<organism evidence="11 12">
    <name type="scientific">Rheinheimera riviphila</name>
    <dbReference type="NCBI Taxonomy" id="1834037"/>
    <lineage>
        <taxon>Bacteria</taxon>
        <taxon>Pseudomonadati</taxon>
        <taxon>Pseudomonadota</taxon>
        <taxon>Gammaproteobacteria</taxon>
        <taxon>Chromatiales</taxon>
        <taxon>Chromatiaceae</taxon>
        <taxon>Rheinheimera</taxon>
    </lineage>
</organism>
<feature type="binding site" evidence="7">
    <location>
        <position position="75"/>
    </location>
    <ligand>
        <name>substrate</name>
    </ligand>
</feature>
<feature type="binding site" evidence="7">
    <location>
        <position position="15"/>
    </location>
    <ligand>
        <name>substrate</name>
    </ligand>
</feature>
<feature type="binding site" evidence="8">
    <location>
        <position position="220"/>
    </location>
    <ligand>
        <name>NAD(+)</name>
        <dbReference type="ChEBI" id="CHEBI:57540"/>
    </ligand>
</feature>
<comment type="caution">
    <text evidence="11">The sequence shown here is derived from an EMBL/GenBank/DDBJ whole genome shotgun (WGS) entry which is preliminary data.</text>
</comment>
<dbReference type="SMART" id="SM01003">
    <property type="entry name" value="AlaDh_PNT_N"/>
    <property type="match status" value="1"/>
</dbReference>
<evidence type="ECO:0000256" key="7">
    <source>
        <dbReference type="PIRSR" id="PIRSR000183-2"/>
    </source>
</evidence>
<evidence type="ECO:0000256" key="4">
    <source>
        <dbReference type="ARBA" id="ARBA00023027"/>
    </source>
</evidence>
<dbReference type="CDD" id="cd05305">
    <property type="entry name" value="L-AlaDH"/>
    <property type="match status" value="1"/>
</dbReference>
<dbReference type="GO" id="GO:0005886">
    <property type="term" value="C:plasma membrane"/>
    <property type="evidence" value="ECO:0007669"/>
    <property type="project" value="TreeGrafter"/>
</dbReference>
<evidence type="ECO:0000256" key="6">
    <source>
        <dbReference type="PIRSR" id="PIRSR000183-1"/>
    </source>
</evidence>
<dbReference type="Proteomes" id="UP000283077">
    <property type="component" value="Unassembled WGS sequence"/>
</dbReference>
<feature type="binding site" evidence="8">
    <location>
        <begin position="267"/>
        <end position="270"/>
    </location>
    <ligand>
        <name>NAD(+)</name>
        <dbReference type="ChEBI" id="CHEBI:57540"/>
    </ligand>
</feature>
<keyword evidence="3 5" id="KW-0560">Oxidoreductase</keyword>
<gene>
    <name evidence="11" type="primary">ald</name>
    <name evidence="11" type="ORF">EOE67_04410</name>
</gene>
<dbReference type="PIRSF" id="PIRSF000183">
    <property type="entry name" value="Alanine_dh"/>
    <property type="match status" value="1"/>
</dbReference>
<dbReference type="Gene3D" id="3.40.50.720">
    <property type="entry name" value="NAD(P)-binding Rossmann-like Domain"/>
    <property type="match status" value="2"/>
</dbReference>
<dbReference type="PANTHER" id="PTHR42795:SF1">
    <property type="entry name" value="ALANINE DEHYDROGENASE"/>
    <property type="match status" value="1"/>
</dbReference>
<dbReference type="SUPFAM" id="SSF52283">
    <property type="entry name" value="Formate/glycerate dehydrogenase catalytic domain-like"/>
    <property type="match status" value="1"/>
</dbReference>
<dbReference type="EMBL" id="SACS01000003">
    <property type="protein sequence ID" value="RVU40827.1"/>
    <property type="molecule type" value="Genomic_DNA"/>
</dbReference>
<evidence type="ECO:0000256" key="5">
    <source>
        <dbReference type="PIRNR" id="PIRNR000183"/>
    </source>
</evidence>
<reference evidence="11 12" key="1">
    <citation type="submission" date="2019-01" db="EMBL/GenBank/DDBJ databases">
        <authorList>
            <person name="Chen W.-M."/>
        </authorList>
    </citation>
    <scope>NUCLEOTIDE SEQUENCE [LARGE SCALE GENOMIC DNA]</scope>
    <source>
        <strain evidence="11 12">KYPC3</strain>
    </source>
</reference>
<evidence type="ECO:0000256" key="8">
    <source>
        <dbReference type="PIRSR" id="PIRSR000183-3"/>
    </source>
</evidence>
<dbReference type="FunFam" id="3.40.50.720:FF:000049">
    <property type="entry name" value="Alanine dehydrogenase"/>
    <property type="match status" value="1"/>
</dbReference>
<dbReference type="PROSITE" id="PS00837">
    <property type="entry name" value="ALADH_PNT_2"/>
    <property type="match status" value="1"/>
</dbReference>
<feature type="active site" description="Proton donor/acceptor" evidence="6">
    <location>
        <position position="96"/>
    </location>
</feature>
<name>A0A437R2C8_9GAMM</name>
<dbReference type="InterPro" id="IPR007698">
    <property type="entry name" value="AlaDH/PNT_NAD(H)-bd"/>
</dbReference>
<dbReference type="AlphaFoldDB" id="A0A437R2C8"/>
<feature type="binding site" evidence="8">
    <location>
        <position position="198"/>
    </location>
    <ligand>
        <name>NAD(+)</name>
        <dbReference type="ChEBI" id="CHEBI:57540"/>
    </ligand>
</feature>
<accession>A0A437R2C8</accession>
<feature type="binding site" evidence="8">
    <location>
        <begin position="239"/>
        <end position="240"/>
    </location>
    <ligand>
        <name>NAD(+)</name>
        <dbReference type="ChEBI" id="CHEBI:57540"/>
    </ligand>
</feature>
<dbReference type="OrthoDB" id="9804592at2"/>
<keyword evidence="4 5" id="KW-0520">NAD</keyword>
<feature type="binding site" evidence="8">
    <location>
        <position position="134"/>
    </location>
    <ligand>
        <name>NAD(+)</name>
        <dbReference type="ChEBI" id="CHEBI:57540"/>
    </ligand>
</feature>
<feature type="domain" description="Alanine dehydrogenase/pyridine nucleotide transhydrogenase NAD(H)-binding" evidence="9">
    <location>
        <begin position="149"/>
        <end position="297"/>
    </location>
</feature>
<dbReference type="Pfam" id="PF01262">
    <property type="entry name" value="AlaDh_PNT_C"/>
    <property type="match status" value="1"/>
</dbReference>
<protein>
    <recommendedName>
        <fullName evidence="2 5">Alanine dehydrogenase</fullName>
        <ecNumber evidence="2 5">1.4.1.1</ecNumber>
    </recommendedName>
</protein>
<dbReference type="InterPro" id="IPR036291">
    <property type="entry name" value="NAD(P)-bd_dom_sf"/>
</dbReference>
<evidence type="ECO:0000259" key="10">
    <source>
        <dbReference type="SMART" id="SM01003"/>
    </source>
</evidence>
<feature type="domain" description="Alanine dehydrogenase/pyridine nucleotide transhydrogenase N-terminal" evidence="10">
    <location>
        <begin position="4"/>
        <end position="137"/>
    </location>
</feature>
<evidence type="ECO:0000256" key="2">
    <source>
        <dbReference type="ARBA" id="ARBA00012897"/>
    </source>
</evidence>
<evidence type="ECO:0000313" key="12">
    <source>
        <dbReference type="Proteomes" id="UP000283077"/>
    </source>
</evidence>